<dbReference type="EMBL" id="CP042469">
    <property type="protein sequence ID" value="QOX63691.1"/>
    <property type="molecule type" value="Genomic_DNA"/>
</dbReference>
<name>A0ACD1ABV8_9FIRM</name>
<protein>
    <submittedName>
        <fullName evidence="1">Transposase family protein</fullName>
    </submittedName>
</protein>
<reference evidence="1" key="1">
    <citation type="submission" date="2019-08" db="EMBL/GenBank/DDBJ databases">
        <title>Genome sequence of Clostridiales bacterium MT110.</title>
        <authorList>
            <person name="Cao J."/>
        </authorList>
    </citation>
    <scope>NUCLEOTIDE SEQUENCE</scope>
    <source>
        <strain evidence="1">MT110</strain>
    </source>
</reference>
<sequence length="146" mass="16871">MIARTYQDLLDEIQFYNTRIRQLNYERAALLLKHGAPAGLRGARLDPSGVKSSVGFLSVEEVFLRVQQIEASIRDCKQMKNLLLKQLDEINKSLYRLEGRPYKIFWLHKCENKNFKDIAEEVGLSLSQVQRIYKDVLNEEVEAAGN</sequence>
<evidence type="ECO:0000313" key="2">
    <source>
        <dbReference type="Proteomes" id="UP000594014"/>
    </source>
</evidence>
<accession>A0ACD1ABV8</accession>
<evidence type="ECO:0000313" key="1">
    <source>
        <dbReference type="EMBL" id="QOX63691.1"/>
    </source>
</evidence>
<dbReference type="Proteomes" id="UP000594014">
    <property type="component" value="Chromosome"/>
</dbReference>
<organism evidence="1 2">
    <name type="scientific">Anoxybacterium hadale</name>
    <dbReference type="NCBI Taxonomy" id="3408580"/>
    <lineage>
        <taxon>Bacteria</taxon>
        <taxon>Bacillati</taxon>
        <taxon>Bacillota</taxon>
        <taxon>Clostridia</taxon>
        <taxon>Peptostreptococcales</taxon>
        <taxon>Anaerovoracaceae</taxon>
        <taxon>Anoxybacterium</taxon>
    </lineage>
</organism>
<keyword evidence="2" id="KW-1185">Reference proteome</keyword>
<gene>
    <name evidence="1" type="ORF">FRZ06_10175</name>
</gene>
<proteinExistence type="predicted"/>